<sequence>MVKTRNMWLRDAVARVSGRTDKSNLQLPNCGSKNLSSRLLRPRCPLPKPPSPTTVGSPHYRPSRSLAGKGPTCLKQSVVCNAIDGQTPTVYPPHLPMDSLDDDSAVEIYRTLSSGGFRDLAPMLLVGKRQSALAFSPGVLQQLSLHEFFNNPDLVNEGSSFRKLFIKCVASSNPVAVYLEALRIACKEADLPKATTLLSTIVPFYEFACFAKGMFLIYLRSPTQGMEIISALYTRVGSIARLHAIANVVYRHLRILHPLQRRLFTSIHVVERIPLCLGQGCNSDNRCLHCFIFWFVIKLNEFM</sequence>
<feature type="compositionally biased region" description="Polar residues" evidence="1">
    <location>
        <begin position="23"/>
        <end position="34"/>
    </location>
</feature>
<feature type="region of interest" description="Disordered" evidence="1">
    <location>
        <begin position="20"/>
        <end position="69"/>
    </location>
</feature>
<evidence type="ECO:0000313" key="2">
    <source>
        <dbReference type="EMBL" id="KAG7561001.1"/>
    </source>
</evidence>
<name>A0A8T1ZRV9_9BRAS</name>
<dbReference type="Proteomes" id="UP000694240">
    <property type="component" value="Chromosome 10"/>
</dbReference>
<proteinExistence type="predicted"/>
<evidence type="ECO:0000256" key="1">
    <source>
        <dbReference type="SAM" id="MobiDB-lite"/>
    </source>
</evidence>
<organism evidence="2 3">
    <name type="scientific">Arabidopsis thaliana x Arabidopsis arenosa</name>
    <dbReference type="NCBI Taxonomy" id="1240361"/>
    <lineage>
        <taxon>Eukaryota</taxon>
        <taxon>Viridiplantae</taxon>
        <taxon>Streptophyta</taxon>
        <taxon>Embryophyta</taxon>
        <taxon>Tracheophyta</taxon>
        <taxon>Spermatophyta</taxon>
        <taxon>Magnoliopsida</taxon>
        <taxon>eudicotyledons</taxon>
        <taxon>Gunneridae</taxon>
        <taxon>Pentapetalae</taxon>
        <taxon>rosids</taxon>
        <taxon>malvids</taxon>
        <taxon>Brassicales</taxon>
        <taxon>Brassicaceae</taxon>
        <taxon>Camelineae</taxon>
        <taxon>Arabidopsis</taxon>
    </lineage>
</organism>
<keyword evidence="3" id="KW-1185">Reference proteome</keyword>
<reference evidence="2 3" key="1">
    <citation type="submission" date="2020-12" db="EMBL/GenBank/DDBJ databases">
        <title>Concerted genomic and epigenomic changes stabilize Arabidopsis allopolyploids.</title>
        <authorList>
            <person name="Chen Z."/>
        </authorList>
    </citation>
    <scope>NUCLEOTIDE SEQUENCE [LARGE SCALE GENOMIC DNA]</scope>
    <source>
        <strain evidence="2">Allo738</strain>
        <tissue evidence="2">Leaf</tissue>
    </source>
</reference>
<protein>
    <submittedName>
        <fullName evidence="2">Uncharacterized protein</fullName>
    </submittedName>
</protein>
<accession>A0A8T1ZRV9</accession>
<comment type="caution">
    <text evidence="2">The sequence shown here is derived from an EMBL/GenBank/DDBJ whole genome shotgun (WGS) entry which is preliminary data.</text>
</comment>
<gene>
    <name evidence="2" type="ORF">ISN45_Aa05g024640</name>
</gene>
<dbReference type="AlphaFoldDB" id="A0A8T1ZRV9"/>
<dbReference type="EMBL" id="JAEFBK010000010">
    <property type="protein sequence ID" value="KAG7561001.1"/>
    <property type="molecule type" value="Genomic_DNA"/>
</dbReference>
<evidence type="ECO:0000313" key="3">
    <source>
        <dbReference type="Proteomes" id="UP000694240"/>
    </source>
</evidence>